<reference evidence="7 8" key="1">
    <citation type="submission" date="2019-01" db="EMBL/GenBank/DDBJ databases">
        <title>Sequencing the genomes of 1000 actinobacteria strains.</title>
        <authorList>
            <person name="Klenk H.-P."/>
        </authorList>
    </citation>
    <scope>NUCLEOTIDE SEQUENCE [LARGE SCALE GENOMIC DNA]</scope>
    <source>
        <strain evidence="7 8">DSM 43925</strain>
    </source>
</reference>
<dbReference type="GO" id="GO:0022857">
    <property type="term" value="F:transmembrane transporter activity"/>
    <property type="evidence" value="ECO:0007669"/>
    <property type="project" value="InterPro"/>
</dbReference>
<dbReference type="PANTHER" id="PTHR23514:SF13">
    <property type="entry name" value="INNER MEMBRANE PROTEIN YBJJ"/>
    <property type="match status" value="1"/>
</dbReference>
<keyword evidence="4 5" id="KW-0472">Membrane</keyword>
<keyword evidence="8" id="KW-1185">Reference proteome</keyword>
<feature type="transmembrane region" description="Helical" evidence="5">
    <location>
        <begin position="86"/>
        <end position="104"/>
    </location>
</feature>
<dbReference type="RefSeq" id="WP_127934045.1">
    <property type="nucleotide sequence ID" value="NZ_SAUN01000001.1"/>
</dbReference>
<feature type="transmembrane region" description="Helical" evidence="5">
    <location>
        <begin position="176"/>
        <end position="195"/>
    </location>
</feature>
<dbReference type="Pfam" id="PF07690">
    <property type="entry name" value="MFS_1"/>
    <property type="match status" value="1"/>
</dbReference>
<dbReference type="AlphaFoldDB" id="A0A438M823"/>
<keyword evidence="3 5" id="KW-1133">Transmembrane helix</keyword>
<dbReference type="GO" id="GO:0005886">
    <property type="term" value="C:plasma membrane"/>
    <property type="evidence" value="ECO:0007669"/>
    <property type="project" value="UniProtKB-SubCell"/>
</dbReference>
<feature type="transmembrane region" description="Helical" evidence="5">
    <location>
        <begin position="23"/>
        <end position="42"/>
    </location>
</feature>
<evidence type="ECO:0000313" key="7">
    <source>
        <dbReference type="EMBL" id="RVX41871.1"/>
    </source>
</evidence>
<dbReference type="Proteomes" id="UP000284824">
    <property type="component" value="Unassembled WGS sequence"/>
</dbReference>
<keyword evidence="2 5" id="KW-0812">Transmembrane</keyword>
<dbReference type="EMBL" id="SAUN01000001">
    <property type="protein sequence ID" value="RVX41871.1"/>
    <property type="molecule type" value="Genomic_DNA"/>
</dbReference>
<evidence type="ECO:0000256" key="1">
    <source>
        <dbReference type="ARBA" id="ARBA00004651"/>
    </source>
</evidence>
<dbReference type="Gene3D" id="1.20.1250.20">
    <property type="entry name" value="MFS general substrate transporter like domains"/>
    <property type="match status" value="2"/>
</dbReference>
<organism evidence="7 8">
    <name type="scientific">Nonomuraea polychroma</name>
    <dbReference type="NCBI Taxonomy" id="46176"/>
    <lineage>
        <taxon>Bacteria</taxon>
        <taxon>Bacillati</taxon>
        <taxon>Actinomycetota</taxon>
        <taxon>Actinomycetes</taxon>
        <taxon>Streptosporangiales</taxon>
        <taxon>Streptosporangiaceae</taxon>
        <taxon>Nonomuraea</taxon>
    </lineage>
</organism>
<evidence type="ECO:0000259" key="6">
    <source>
        <dbReference type="PROSITE" id="PS50850"/>
    </source>
</evidence>
<evidence type="ECO:0000256" key="3">
    <source>
        <dbReference type="ARBA" id="ARBA00022989"/>
    </source>
</evidence>
<dbReference type="InterPro" id="IPR051788">
    <property type="entry name" value="MFS_Transporter"/>
</dbReference>
<evidence type="ECO:0000256" key="5">
    <source>
        <dbReference type="SAM" id="Phobius"/>
    </source>
</evidence>
<feature type="domain" description="Major facilitator superfamily (MFS) profile" evidence="6">
    <location>
        <begin position="20"/>
        <end position="397"/>
    </location>
</feature>
<dbReference type="OrthoDB" id="151222at2"/>
<name>A0A438M823_9ACTN</name>
<dbReference type="PANTHER" id="PTHR23514">
    <property type="entry name" value="BYPASS OF STOP CODON PROTEIN 6"/>
    <property type="match status" value="1"/>
</dbReference>
<dbReference type="InterPro" id="IPR020846">
    <property type="entry name" value="MFS_dom"/>
</dbReference>
<dbReference type="SUPFAM" id="SSF103473">
    <property type="entry name" value="MFS general substrate transporter"/>
    <property type="match status" value="1"/>
</dbReference>
<feature type="transmembrane region" description="Helical" evidence="5">
    <location>
        <begin position="355"/>
        <end position="375"/>
    </location>
</feature>
<evidence type="ECO:0000256" key="4">
    <source>
        <dbReference type="ARBA" id="ARBA00023136"/>
    </source>
</evidence>
<evidence type="ECO:0000313" key="8">
    <source>
        <dbReference type="Proteomes" id="UP000284824"/>
    </source>
</evidence>
<gene>
    <name evidence="7" type="ORF">EDD27_4453</name>
</gene>
<dbReference type="CDD" id="cd17393">
    <property type="entry name" value="MFS_MosC_like"/>
    <property type="match status" value="1"/>
</dbReference>
<proteinExistence type="predicted"/>
<sequence>MPTSTPHLSSDSDWLGFRRARRAAAAPFFITGLLFASYFVQIPSLKLALDLSEGRLGVFLALPIVSGLIAMQLTGRLVGRFGSGPLVRVTTLALSLALLAFALVRDQVTFGLVLLVFGAVDGLIDIAMNAHAVAVERARHRPVMNSCHAAWSIGAAVGSLLGGAAINAGLSLAQHFVLVAALALLVALITGRHLLPAHADRNALRRRSVARASSWTGWNSRILLLGAAGVLVFVLSGVVGSWSGVFLHEDLGASLSIAALGYICFSLCEAGARLLGDRLHERLGSSTLVRISGLIAVIGLSIVVFSPVPGSAIAGFAILGLGLSVLIPVILSAAGHDGAGAEAANAAAALSKVGTLTYSGQILGPMAVGWFAEAFELRQTFAGLALLFAATLIITLKRCFPDSIRHQRN</sequence>
<comment type="subcellular location">
    <subcellularLocation>
        <location evidence="1">Cell membrane</location>
        <topology evidence="1">Multi-pass membrane protein</topology>
    </subcellularLocation>
</comment>
<dbReference type="InterPro" id="IPR036259">
    <property type="entry name" value="MFS_trans_sf"/>
</dbReference>
<feature type="transmembrane region" description="Helical" evidence="5">
    <location>
        <begin position="251"/>
        <end position="275"/>
    </location>
</feature>
<feature type="transmembrane region" description="Helical" evidence="5">
    <location>
        <begin position="149"/>
        <end position="170"/>
    </location>
</feature>
<dbReference type="InterPro" id="IPR011701">
    <property type="entry name" value="MFS"/>
</dbReference>
<accession>A0A438M823</accession>
<feature type="transmembrane region" description="Helical" evidence="5">
    <location>
        <begin position="222"/>
        <end position="245"/>
    </location>
</feature>
<feature type="transmembrane region" description="Helical" evidence="5">
    <location>
        <begin position="287"/>
        <end position="306"/>
    </location>
</feature>
<feature type="transmembrane region" description="Helical" evidence="5">
    <location>
        <begin position="54"/>
        <end position="74"/>
    </location>
</feature>
<feature type="transmembrane region" description="Helical" evidence="5">
    <location>
        <begin position="110"/>
        <end position="128"/>
    </location>
</feature>
<evidence type="ECO:0000256" key="2">
    <source>
        <dbReference type="ARBA" id="ARBA00022692"/>
    </source>
</evidence>
<comment type="caution">
    <text evidence="7">The sequence shown here is derived from an EMBL/GenBank/DDBJ whole genome shotgun (WGS) entry which is preliminary data.</text>
</comment>
<protein>
    <submittedName>
        <fullName evidence="7">Fucose permease</fullName>
    </submittedName>
</protein>
<feature type="transmembrane region" description="Helical" evidence="5">
    <location>
        <begin position="381"/>
        <end position="400"/>
    </location>
</feature>
<feature type="transmembrane region" description="Helical" evidence="5">
    <location>
        <begin position="312"/>
        <end position="334"/>
    </location>
</feature>
<dbReference type="PROSITE" id="PS50850">
    <property type="entry name" value="MFS"/>
    <property type="match status" value="1"/>
</dbReference>